<dbReference type="Proteomes" id="UP000182987">
    <property type="component" value="Chromosome"/>
</dbReference>
<proteinExistence type="predicted"/>
<dbReference type="EMBL" id="CP017480">
    <property type="protein sequence ID" value="APG03537.1"/>
    <property type="molecule type" value="Genomic_DNA"/>
</dbReference>
<dbReference type="RefSeq" id="WP_046965693.1">
    <property type="nucleotide sequence ID" value="NZ_CP017480.1"/>
</dbReference>
<dbReference type="SUPFAM" id="SSF51182">
    <property type="entry name" value="RmlC-like cupins"/>
    <property type="match status" value="1"/>
</dbReference>
<accession>A0A0G9HHQ2</accession>
<dbReference type="PANTHER" id="PTHR36440">
    <property type="entry name" value="PUTATIVE (AFU_ORTHOLOGUE AFUA_8G07350)-RELATED"/>
    <property type="match status" value="1"/>
</dbReference>
<protein>
    <submittedName>
        <fullName evidence="1">Uncharacterized protein</fullName>
    </submittedName>
</protein>
<dbReference type="OrthoDB" id="9805356at2"/>
<dbReference type="InterPro" id="IPR053146">
    <property type="entry name" value="QDO-like"/>
</dbReference>
<sequence length="155" mass="16621">MSPLPVDTVIFTGSRVRELIAGRETGGRFCMLEFTSPAGRGTPTHMHERETESVHLLSGELAVIVGEETFHLSPGDSMVLQPNQPHRLVTGESEDARYIVVCAPAGFEDFVASCVTDDDGAWPPAPPSKNDIDKLLGHAPRFGITIFPPAKGPSA</sequence>
<dbReference type="KEGG" id="lrz:BJI69_06180"/>
<dbReference type="STRING" id="1440763.BJI69_06180"/>
<evidence type="ECO:0000313" key="2">
    <source>
        <dbReference type="Proteomes" id="UP000182987"/>
    </source>
</evidence>
<keyword evidence="2" id="KW-1185">Reference proteome</keyword>
<dbReference type="PANTHER" id="PTHR36440:SF1">
    <property type="entry name" value="PUTATIVE (AFU_ORTHOLOGUE AFUA_8G07350)-RELATED"/>
    <property type="match status" value="1"/>
</dbReference>
<evidence type="ECO:0000313" key="1">
    <source>
        <dbReference type="EMBL" id="APG03537.1"/>
    </source>
</evidence>
<dbReference type="PATRIC" id="fig|1440763.5.peg.1"/>
<dbReference type="InterPro" id="IPR011051">
    <property type="entry name" value="RmlC_Cupin_sf"/>
</dbReference>
<dbReference type="InterPro" id="IPR014710">
    <property type="entry name" value="RmlC-like_jellyroll"/>
</dbReference>
<organism evidence="1 2">
    <name type="scientific">Luteibacter rhizovicinus DSM 16549</name>
    <dbReference type="NCBI Taxonomy" id="1440763"/>
    <lineage>
        <taxon>Bacteria</taxon>
        <taxon>Pseudomonadati</taxon>
        <taxon>Pseudomonadota</taxon>
        <taxon>Gammaproteobacteria</taxon>
        <taxon>Lysobacterales</taxon>
        <taxon>Rhodanobacteraceae</taxon>
        <taxon>Luteibacter</taxon>
    </lineage>
</organism>
<dbReference type="Pfam" id="PF07883">
    <property type="entry name" value="Cupin_2"/>
    <property type="match status" value="1"/>
</dbReference>
<reference evidence="2" key="1">
    <citation type="submission" date="2016-09" db="EMBL/GenBank/DDBJ databases">
        <authorList>
            <person name="Lysoe E."/>
        </authorList>
    </citation>
    <scope>NUCLEOTIDE SEQUENCE [LARGE SCALE GENOMIC DNA]</scope>
    <source>
        <strain evidence="2">LJ96T</strain>
    </source>
</reference>
<dbReference type="InterPro" id="IPR013096">
    <property type="entry name" value="Cupin_2"/>
</dbReference>
<gene>
    <name evidence="1" type="ORF">BJI69_06180</name>
</gene>
<dbReference type="AlphaFoldDB" id="A0A0G9HHQ2"/>
<dbReference type="Gene3D" id="2.60.120.10">
    <property type="entry name" value="Jelly Rolls"/>
    <property type="match status" value="1"/>
</dbReference>
<name>A0A0G9HHQ2_9GAMM</name>